<evidence type="ECO:0000313" key="1">
    <source>
        <dbReference type="EMBL" id="POW19217.1"/>
    </source>
</evidence>
<reference evidence="1 2" key="1">
    <citation type="submission" date="2017-12" db="EMBL/GenBank/DDBJ databases">
        <title>Gene loss provides genomic basis for host adaptation in cereal stripe rust fungi.</title>
        <authorList>
            <person name="Xia C."/>
        </authorList>
    </citation>
    <scope>NUCLEOTIDE SEQUENCE [LARGE SCALE GENOMIC DNA]</scope>
    <source>
        <strain evidence="1 2">93TX-2</strain>
    </source>
</reference>
<comment type="caution">
    <text evidence="1">The sequence shown here is derived from an EMBL/GenBank/DDBJ whole genome shotgun (WGS) entry which is preliminary data.</text>
</comment>
<organism evidence="1 2">
    <name type="scientific">Puccinia striiformis</name>
    <dbReference type="NCBI Taxonomy" id="27350"/>
    <lineage>
        <taxon>Eukaryota</taxon>
        <taxon>Fungi</taxon>
        <taxon>Dikarya</taxon>
        <taxon>Basidiomycota</taxon>
        <taxon>Pucciniomycotina</taxon>
        <taxon>Pucciniomycetes</taxon>
        <taxon>Pucciniales</taxon>
        <taxon>Pucciniaceae</taxon>
        <taxon>Puccinia</taxon>
    </lineage>
</organism>
<accession>A0A2S4WBX9</accession>
<keyword evidence="2" id="KW-1185">Reference proteome</keyword>
<dbReference type="AlphaFoldDB" id="A0A2S4WBX9"/>
<dbReference type="Proteomes" id="UP000238274">
    <property type="component" value="Unassembled WGS sequence"/>
</dbReference>
<dbReference type="VEuPathDB" id="FungiDB:PSTT_02153"/>
<dbReference type="EMBL" id="PKSM01000052">
    <property type="protein sequence ID" value="POW19217.1"/>
    <property type="molecule type" value="Genomic_DNA"/>
</dbReference>
<gene>
    <name evidence="1" type="ORF">PSHT_04925</name>
</gene>
<reference evidence="2" key="2">
    <citation type="journal article" date="2018" name="BMC Genomics">
        <title>Genomic insights into host adaptation between the wheat stripe rust pathogen (Puccinia striiformis f. sp. tritici) and the barley stripe rust pathogen (Puccinia striiformis f. sp. hordei).</title>
        <authorList>
            <person name="Xia C."/>
            <person name="Wang M."/>
            <person name="Yin C."/>
            <person name="Cornejo O.E."/>
            <person name="Hulbert S.H."/>
            <person name="Chen X."/>
        </authorList>
    </citation>
    <scope>NUCLEOTIDE SEQUENCE [LARGE SCALE GENOMIC DNA]</scope>
    <source>
        <strain evidence="2">93TX-2</strain>
    </source>
</reference>
<protein>
    <submittedName>
        <fullName evidence="1">Uncharacterized protein</fullName>
    </submittedName>
</protein>
<name>A0A2S4WBX9_9BASI</name>
<sequence length="161" mass="17533">MISPALLVLQSIPPAKPPVYKAHIAARFNPDIDSPVCQAYLDAWHDVPPHVDTPVSSAPGSNRHHTNTEIDQNAISITNSVGSQICDHDRLLPDGSHYAVWQDLIVKRILSTSLHSLKPKITTQLSSKLPIPSSSPTSINPCVHMDHVINTAQAMFVGHSF</sequence>
<evidence type="ECO:0000313" key="2">
    <source>
        <dbReference type="Proteomes" id="UP000238274"/>
    </source>
</evidence>
<reference evidence="2" key="3">
    <citation type="journal article" date="2018" name="Mol. Plant Microbe Interact.">
        <title>Genome sequence resources for the wheat stripe rust pathogen (Puccinia striiformis f. sp. tritici) and the barley stripe rust pathogen (Puccinia striiformis f. sp. hordei).</title>
        <authorList>
            <person name="Xia C."/>
            <person name="Wang M."/>
            <person name="Yin C."/>
            <person name="Cornejo O.E."/>
            <person name="Hulbert S.H."/>
            <person name="Chen X."/>
        </authorList>
    </citation>
    <scope>NUCLEOTIDE SEQUENCE [LARGE SCALE GENOMIC DNA]</scope>
    <source>
        <strain evidence="2">93TX-2</strain>
    </source>
</reference>
<proteinExistence type="predicted"/>
<dbReference type="VEuPathDB" id="FungiDB:PSHT_04925"/>